<proteinExistence type="predicted"/>
<dbReference type="SMART" id="SM00355">
    <property type="entry name" value="ZnF_C2H2"/>
    <property type="match status" value="3"/>
</dbReference>
<dbReference type="VEuPathDB" id="FungiDB:ASPBRDRAFT_46587"/>
<accession>A0A1L9U9U5</accession>
<dbReference type="EMBL" id="KV878690">
    <property type="protein sequence ID" value="OJJ68392.1"/>
    <property type="molecule type" value="Genomic_DNA"/>
</dbReference>
<evidence type="ECO:0000313" key="3">
    <source>
        <dbReference type="EMBL" id="OJJ68392.1"/>
    </source>
</evidence>
<dbReference type="AlphaFoldDB" id="A0A1L9U9U5"/>
<organism evidence="3 4">
    <name type="scientific">Aspergillus brasiliensis (strain CBS 101740 / IMI 381727 / IBT 21946)</name>
    <dbReference type="NCBI Taxonomy" id="767769"/>
    <lineage>
        <taxon>Eukaryota</taxon>
        <taxon>Fungi</taxon>
        <taxon>Dikarya</taxon>
        <taxon>Ascomycota</taxon>
        <taxon>Pezizomycotina</taxon>
        <taxon>Eurotiomycetes</taxon>
        <taxon>Eurotiomycetidae</taxon>
        <taxon>Eurotiales</taxon>
        <taxon>Aspergillaceae</taxon>
        <taxon>Aspergillus</taxon>
        <taxon>Aspergillus subgen. Circumdati</taxon>
    </lineage>
</organism>
<dbReference type="Proteomes" id="UP000184499">
    <property type="component" value="Unassembled WGS sequence"/>
</dbReference>
<dbReference type="PROSITE" id="PS00028">
    <property type="entry name" value="ZINC_FINGER_C2H2_1"/>
    <property type="match status" value="1"/>
</dbReference>
<evidence type="ECO:0000256" key="1">
    <source>
        <dbReference type="SAM" id="MobiDB-lite"/>
    </source>
</evidence>
<feature type="region of interest" description="Disordered" evidence="1">
    <location>
        <begin position="126"/>
        <end position="205"/>
    </location>
</feature>
<sequence length="527" mass="58936">MEYGEEFIDPALLCHSALGGHDLDSEFLNLSSPQPNDLDLQQVPTAFPNAQQRGLPSELFKDATINNIVAPQGQLPRRRSRYLLRQSRTQAYPVVIPNANNLSPMERWRNSPPEEEGCLIPDIIDALKDSPRHETETNLQNSRDDYRAFHEYRRAVSITSGESSASSRSTQQSGRSSSSTQGPLAVQGRRGKGRAGKTTSRKKKTTSTTAQRRYCCTFCCDRFKSKYDWARHEKSLHVILEAWHCAPFGVTVISPTEPFVTQCAFCGLSNPDSNHLEEHAATACEDESSIRRFFRRKDHLVQHLRLVHNVDSPPHLDSWRIGQSAITSRCGFCSQALMTWEERVDHLAEHFRTGSTMADWRGDHDFPPDFAASVANALPPYLIGTESQSMIPFSATNGDVEDHFAQISSRAYWDAKDQKEASAIAAPTAPSAALSLRALAPGVAPERLSSFTEVLTLHLSRFAREQMKKGVIPSDEMFQQESRRVLYDSDDSWNQTIADNPEWLATFKGLHFDKEKGVPDTIGNSAS</sequence>
<evidence type="ECO:0000313" key="4">
    <source>
        <dbReference type="Proteomes" id="UP000184499"/>
    </source>
</evidence>
<dbReference type="STRING" id="767769.A0A1L9U9U5"/>
<dbReference type="InterPro" id="IPR013087">
    <property type="entry name" value="Znf_C2H2_type"/>
</dbReference>
<reference evidence="4" key="1">
    <citation type="journal article" date="2017" name="Genome Biol.">
        <title>Comparative genomics reveals high biological diversity and specific adaptations in the industrially and medically important fungal genus Aspergillus.</title>
        <authorList>
            <person name="de Vries R.P."/>
            <person name="Riley R."/>
            <person name="Wiebenga A."/>
            <person name="Aguilar-Osorio G."/>
            <person name="Amillis S."/>
            <person name="Uchima C.A."/>
            <person name="Anderluh G."/>
            <person name="Asadollahi M."/>
            <person name="Askin M."/>
            <person name="Barry K."/>
            <person name="Battaglia E."/>
            <person name="Bayram O."/>
            <person name="Benocci T."/>
            <person name="Braus-Stromeyer S.A."/>
            <person name="Caldana C."/>
            <person name="Canovas D."/>
            <person name="Cerqueira G.C."/>
            <person name="Chen F."/>
            <person name="Chen W."/>
            <person name="Choi C."/>
            <person name="Clum A."/>
            <person name="Dos Santos R.A."/>
            <person name="Damasio A.R."/>
            <person name="Diallinas G."/>
            <person name="Emri T."/>
            <person name="Fekete E."/>
            <person name="Flipphi M."/>
            <person name="Freyberg S."/>
            <person name="Gallo A."/>
            <person name="Gournas C."/>
            <person name="Habgood R."/>
            <person name="Hainaut M."/>
            <person name="Harispe M.L."/>
            <person name="Henrissat B."/>
            <person name="Hilden K.S."/>
            <person name="Hope R."/>
            <person name="Hossain A."/>
            <person name="Karabika E."/>
            <person name="Karaffa L."/>
            <person name="Karanyi Z."/>
            <person name="Krasevec N."/>
            <person name="Kuo A."/>
            <person name="Kusch H."/>
            <person name="LaButti K."/>
            <person name="Lagendijk E.L."/>
            <person name="Lapidus A."/>
            <person name="Levasseur A."/>
            <person name="Lindquist E."/>
            <person name="Lipzen A."/>
            <person name="Logrieco A.F."/>
            <person name="MacCabe A."/>
            <person name="Maekelae M.R."/>
            <person name="Malavazi I."/>
            <person name="Melin P."/>
            <person name="Meyer V."/>
            <person name="Mielnichuk N."/>
            <person name="Miskei M."/>
            <person name="Molnar A.P."/>
            <person name="Mule G."/>
            <person name="Ngan C.Y."/>
            <person name="Orejas M."/>
            <person name="Orosz E."/>
            <person name="Ouedraogo J.P."/>
            <person name="Overkamp K.M."/>
            <person name="Park H.-S."/>
            <person name="Perrone G."/>
            <person name="Piumi F."/>
            <person name="Punt P.J."/>
            <person name="Ram A.F."/>
            <person name="Ramon A."/>
            <person name="Rauscher S."/>
            <person name="Record E."/>
            <person name="Riano-Pachon D.M."/>
            <person name="Robert V."/>
            <person name="Roehrig J."/>
            <person name="Ruller R."/>
            <person name="Salamov A."/>
            <person name="Salih N.S."/>
            <person name="Samson R.A."/>
            <person name="Sandor E."/>
            <person name="Sanguinetti M."/>
            <person name="Schuetze T."/>
            <person name="Sepcic K."/>
            <person name="Shelest E."/>
            <person name="Sherlock G."/>
            <person name="Sophianopoulou V."/>
            <person name="Squina F.M."/>
            <person name="Sun H."/>
            <person name="Susca A."/>
            <person name="Todd R.B."/>
            <person name="Tsang A."/>
            <person name="Unkles S.E."/>
            <person name="van de Wiele N."/>
            <person name="van Rossen-Uffink D."/>
            <person name="Oliveira J.V."/>
            <person name="Vesth T.C."/>
            <person name="Visser J."/>
            <person name="Yu J.-H."/>
            <person name="Zhou M."/>
            <person name="Andersen M.R."/>
            <person name="Archer D.B."/>
            <person name="Baker S.E."/>
            <person name="Benoit I."/>
            <person name="Brakhage A.A."/>
            <person name="Braus G.H."/>
            <person name="Fischer R."/>
            <person name="Frisvad J.C."/>
            <person name="Goldman G.H."/>
            <person name="Houbraken J."/>
            <person name="Oakley B."/>
            <person name="Pocsi I."/>
            <person name="Scazzocchio C."/>
            <person name="Seiboth B."/>
            <person name="vanKuyk P.A."/>
            <person name="Wortman J."/>
            <person name="Dyer P.S."/>
            <person name="Grigoriev I.V."/>
        </authorList>
    </citation>
    <scope>NUCLEOTIDE SEQUENCE [LARGE SCALE GENOMIC DNA]</scope>
    <source>
        <strain evidence="4">CBS 101740 / IMI 381727 / IBT 21946</strain>
    </source>
</reference>
<feature type="compositionally biased region" description="Low complexity" evidence="1">
    <location>
        <begin position="157"/>
        <end position="182"/>
    </location>
</feature>
<name>A0A1L9U9U5_ASPBC</name>
<dbReference type="GeneID" id="93578150"/>
<feature type="compositionally biased region" description="Basic residues" evidence="1">
    <location>
        <begin position="189"/>
        <end position="205"/>
    </location>
</feature>
<gene>
    <name evidence="3" type="ORF">ASPBRDRAFT_46587</name>
</gene>
<dbReference type="RefSeq" id="XP_067475641.1">
    <property type="nucleotide sequence ID" value="XM_067625662.1"/>
</dbReference>
<dbReference type="OrthoDB" id="5399138at2759"/>
<evidence type="ECO:0000259" key="2">
    <source>
        <dbReference type="PROSITE" id="PS00028"/>
    </source>
</evidence>
<feature type="domain" description="C2H2-type" evidence="2">
    <location>
        <begin position="215"/>
        <end position="237"/>
    </location>
</feature>
<keyword evidence="4" id="KW-1185">Reference proteome</keyword>
<feature type="compositionally biased region" description="Basic and acidic residues" evidence="1">
    <location>
        <begin position="126"/>
        <end position="154"/>
    </location>
</feature>
<dbReference type="OMA" id="HNAFRHY"/>
<protein>
    <recommendedName>
        <fullName evidence="2">C2H2-type domain-containing protein</fullName>
    </recommendedName>
</protein>